<dbReference type="RefSeq" id="WP_135480940.1">
    <property type="nucleotide sequence ID" value="NZ_SIJK02000064.1"/>
</dbReference>
<proteinExistence type="predicted"/>
<reference evidence="2 3" key="1">
    <citation type="submission" date="2021-03" db="EMBL/GenBank/DDBJ databases">
        <authorList>
            <person name="Grouzdev D.S."/>
        </authorList>
    </citation>
    <scope>NUCLEOTIDE SEQUENCE [LARGE SCALE GENOMIC DNA]</scope>
    <source>
        <strain evidence="2 3">M50-1</strain>
    </source>
</reference>
<evidence type="ECO:0000313" key="3">
    <source>
        <dbReference type="Proteomes" id="UP001193081"/>
    </source>
</evidence>
<dbReference type="InterPro" id="IPR045431">
    <property type="entry name" value="EAD2"/>
</dbReference>
<protein>
    <recommendedName>
        <fullName evidence="1">Effector-associated domain-containing protein</fullName>
    </recommendedName>
</protein>
<dbReference type="EMBL" id="SIJK02000064">
    <property type="protein sequence ID" value="MBP1468311.1"/>
    <property type="molecule type" value="Genomic_DNA"/>
</dbReference>
<dbReference type="Proteomes" id="UP001193081">
    <property type="component" value="Unassembled WGS sequence"/>
</dbReference>
<keyword evidence="3" id="KW-1185">Reference proteome</keyword>
<accession>A0ABS4DFU5</accession>
<evidence type="ECO:0000313" key="2">
    <source>
        <dbReference type="EMBL" id="MBP1468311.1"/>
    </source>
</evidence>
<name>A0ABS4DFU5_9CHLR</name>
<gene>
    <name evidence="2" type="ORF">EYB53_021550</name>
</gene>
<dbReference type="Pfam" id="PF19956">
    <property type="entry name" value="EAD2"/>
    <property type="match status" value="1"/>
</dbReference>
<comment type="caution">
    <text evidence="2">The sequence shown here is derived from an EMBL/GenBank/DDBJ whole genome shotgun (WGS) entry which is preliminary data.</text>
</comment>
<feature type="domain" description="Effector-associated" evidence="1">
    <location>
        <begin position="17"/>
        <end position="93"/>
    </location>
</feature>
<organism evidence="2 3">
    <name type="scientific">Candidatus Chloroploca mongolica</name>
    <dbReference type="NCBI Taxonomy" id="2528176"/>
    <lineage>
        <taxon>Bacteria</taxon>
        <taxon>Bacillati</taxon>
        <taxon>Chloroflexota</taxon>
        <taxon>Chloroflexia</taxon>
        <taxon>Chloroflexales</taxon>
        <taxon>Chloroflexineae</taxon>
        <taxon>Oscillochloridaceae</taxon>
        <taxon>Candidatus Chloroploca</taxon>
    </lineage>
</organism>
<evidence type="ECO:0000259" key="1">
    <source>
        <dbReference type="Pfam" id="PF19956"/>
    </source>
</evidence>
<sequence length="123" mass="14026">MPPPALTNPQRNHLIGLLCACDAIADQGTRELIVRQLRDGIRHNITRHPAMKADVANIVQRCLQFPGGLEELVQAIYGFEGDSFRMQALVSWLRSEVSYPIVNDWACLWRYEPEGQHPRRSAY</sequence>